<keyword evidence="5" id="KW-1279">T cell receptor</keyword>
<feature type="non-terminal residue" evidence="8">
    <location>
        <position position="1"/>
    </location>
</feature>
<dbReference type="InterPro" id="IPR007110">
    <property type="entry name" value="Ig-like_dom"/>
</dbReference>
<keyword evidence="3" id="KW-0675">Receptor</keyword>
<evidence type="ECO:0000259" key="6">
    <source>
        <dbReference type="PROSITE" id="PS50835"/>
    </source>
</evidence>
<comment type="caution">
    <text evidence="8">The sequence shown here is derived from an EMBL/GenBank/DDBJ whole genome shotgun (WGS) entry which is preliminary data.</text>
</comment>
<dbReference type="InterPro" id="IPR036179">
    <property type="entry name" value="Ig-like_dom_sf"/>
</dbReference>
<dbReference type="InterPro" id="IPR051287">
    <property type="entry name" value="TCR_variable_region"/>
</dbReference>
<keyword evidence="9" id="KW-1185">Reference proteome</keyword>
<keyword evidence="4" id="KW-0393">Immunoglobulin domain</keyword>
<evidence type="ECO:0000256" key="3">
    <source>
        <dbReference type="ARBA" id="ARBA00023170"/>
    </source>
</evidence>
<dbReference type="GO" id="GO:0042101">
    <property type="term" value="C:T cell receptor complex"/>
    <property type="evidence" value="ECO:0007669"/>
    <property type="project" value="UniProtKB-KW"/>
</dbReference>
<dbReference type="Pfam" id="PF07686">
    <property type="entry name" value="V-set"/>
    <property type="match status" value="1"/>
</dbReference>
<dbReference type="InterPro" id="IPR013783">
    <property type="entry name" value="Ig-like_fold"/>
</dbReference>
<sequence>YYSCFSDICFGDSITPISSEVQAEEGQAVTLICNYNTTSTGTQYLFWYRQSPNRSPEYLIQTDTYSGSNRKDGYETRVDKDSKRVWFKISEPGAADGAVYYCALRPTVIWSSRAVLVNLTVTQFHLYS</sequence>
<name>A0A8J7NY41_ATRSP</name>
<evidence type="ECO:0000256" key="5">
    <source>
        <dbReference type="ARBA" id="ARBA00043266"/>
    </source>
</evidence>
<dbReference type="PANTHER" id="PTHR19367:SF18">
    <property type="entry name" value="T CELL RECEPTOR ALPHA VARIABLE 16"/>
    <property type="match status" value="1"/>
</dbReference>
<proteinExistence type="predicted"/>
<evidence type="ECO:0000313" key="8">
    <source>
        <dbReference type="EMBL" id="MBN3321917.1"/>
    </source>
</evidence>
<feature type="non-terminal residue" evidence="8">
    <location>
        <position position="128"/>
    </location>
</feature>
<keyword evidence="2" id="KW-1064">Adaptive immunity</keyword>
<organism evidence="8 9">
    <name type="scientific">Atractosteus spatula</name>
    <name type="common">Alligator gar</name>
    <name type="synonym">Lepisosteus spatula</name>
    <dbReference type="NCBI Taxonomy" id="7917"/>
    <lineage>
        <taxon>Eukaryota</taxon>
        <taxon>Metazoa</taxon>
        <taxon>Chordata</taxon>
        <taxon>Craniata</taxon>
        <taxon>Vertebrata</taxon>
        <taxon>Euteleostomi</taxon>
        <taxon>Actinopterygii</taxon>
        <taxon>Neopterygii</taxon>
        <taxon>Holostei</taxon>
        <taxon>Semionotiformes</taxon>
        <taxon>Lepisosteidae</taxon>
        <taxon>Atractosteus</taxon>
    </lineage>
</organism>
<evidence type="ECO:0000256" key="1">
    <source>
        <dbReference type="ARBA" id="ARBA00022729"/>
    </source>
</evidence>
<dbReference type="Proteomes" id="UP000736164">
    <property type="component" value="Unassembled WGS sequence"/>
</dbReference>
<accession>A0A8J7NY41</accession>
<dbReference type="SMART" id="SM00406">
    <property type="entry name" value="IGv"/>
    <property type="match status" value="1"/>
</dbReference>
<protein>
    <submittedName>
        <fullName evidence="8">TVA1 protein</fullName>
    </submittedName>
</protein>
<keyword evidence="1" id="KW-0732">Signal</keyword>
<evidence type="ECO:0000256" key="2">
    <source>
        <dbReference type="ARBA" id="ARBA00023130"/>
    </source>
</evidence>
<dbReference type="EMBL" id="JAAWVO010057163">
    <property type="protein sequence ID" value="MBN3321917.1"/>
    <property type="molecule type" value="Genomic_DNA"/>
</dbReference>
<keyword evidence="5" id="KW-0391">Immunity</keyword>
<dbReference type="InterPro" id="IPR013106">
    <property type="entry name" value="Ig_V-set"/>
</dbReference>
<gene>
    <name evidence="8" type="primary">Tva1_0</name>
    <name evidence="7" type="synonym">Tva1_2</name>
    <name evidence="8" type="ORF">GTO95_0010970</name>
    <name evidence="7" type="ORF">GTO95_0017235</name>
</gene>
<evidence type="ECO:0000313" key="7">
    <source>
        <dbReference type="EMBL" id="MBN3311568.1"/>
    </source>
</evidence>
<dbReference type="PANTHER" id="PTHR19367">
    <property type="entry name" value="T-CELL RECEPTOR ALPHA CHAIN V REGION"/>
    <property type="match status" value="1"/>
</dbReference>
<dbReference type="SMART" id="SM00409">
    <property type="entry name" value="IG"/>
    <property type="match status" value="1"/>
</dbReference>
<dbReference type="InterPro" id="IPR003599">
    <property type="entry name" value="Ig_sub"/>
</dbReference>
<dbReference type="EMBL" id="JAAWVO010000977">
    <property type="protein sequence ID" value="MBN3311568.1"/>
    <property type="molecule type" value="Genomic_DNA"/>
</dbReference>
<evidence type="ECO:0000313" key="9">
    <source>
        <dbReference type="Proteomes" id="UP000736164"/>
    </source>
</evidence>
<evidence type="ECO:0000256" key="4">
    <source>
        <dbReference type="ARBA" id="ARBA00023319"/>
    </source>
</evidence>
<dbReference type="PROSITE" id="PS50835">
    <property type="entry name" value="IG_LIKE"/>
    <property type="match status" value="1"/>
</dbReference>
<dbReference type="GO" id="GO:0002250">
    <property type="term" value="P:adaptive immune response"/>
    <property type="evidence" value="ECO:0007669"/>
    <property type="project" value="UniProtKB-KW"/>
</dbReference>
<dbReference type="AlphaFoldDB" id="A0A8J7NY41"/>
<dbReference type="Gene3D" id="2.60.40.10">
    <property type="entry name" value="Immunoglobulins"/>
    <property type="match status" value="1"/>
</dbReference>
<reference evidence="8" key="1">
    <citation type="journal article" date="2021" name="Cell">
        <title>Tracing the genetic footprints of vertebrate landing in non-teleost ray-finned fishes.</title>
        <authorList>
            <person name="Bi X."/>
            <person name="Wang K."/>
            <person name="Yang L."/>
            <person name="Pan H."/>
            <person name="Jiang H."/>
            <person name="Wei Q."/>
            <person name="Fang M."/>
            <person name="Yu H."/>
            <person name="Zhu C."/>
            <person name="Cai Y."/>
            <person name="He Y."/>
            <person name="Gan X."/>
            <person name="Zeng H."/>
            <person name="Yu D."/>
            <person name="Zhu Y."/>
            <person name="Jiang H."/>
            <person name="Qiu Q."/>
            <person name="Yang H."/>
            <person name="Zhang Y.E."/>
            <person name="Wang W."/>
            <person name="Zhu M."/>
            <person name="He S."/>
            <person name="Zhang G."/>
        </authorList>
    </citation>
    <scope>NUCLEOTIDE SEQUENCE</scope>
    <source>
        <strain evidence="8">Allg_001</strain>
    </source>
</reference>
<feature type="domain" description="Ig-like" evidence="6">
    <location>
        <begin position="16"/>
        <end position="122"/>
    </location>
</feature>
<dbReference type="SUPFAM" id="SSF48726">
    <property type="entry name" value="Immunoglobulin"/>
    <property type="match status" value="1"/>
</dbReference>